<dbReference type="AlphaFoldDB" id="A0AAV2LHT6"/>
<name>A0AAV2LHT6_KNICA</name>
<gene>
    <name evidence="1" type="ORF">KC01_LOCUS27487</name>
</gene>
<accession>A0AAV2LHT6</accession>
<evidence type="ECO:0000313" key="1">
    <source>
        <dbReference type="EMBL" id="CAL1599169.1"/>
    </source>
</evidence>
<dbReference type="Proteomes" id="UP001497482">
    <property type="component" value="Chromosome 23"/>
</dbReference>
<sequence length="92" mass="9999">MCGGCFWMAVEEAACGDRRSVWGPEERVGTGGVCGDRRSAWGPEECLREGAAAQTDGVPCAPANWAPGCRTAHIDSSREHLCCSWKKKTRER</sequence>
<dbReference type="EMBL" id="OZ035845">
    <property type="protein sequence ID" value="CAL1599169.1"/>
    <property type="molecule type" value="Genomic_DNA"/>
</dbReference>
<organism evidence="1 2">
    <name type="scientific">Knipowitschia caucasica</name>
    <name type="common">Caucasian dwarf goby</name>
    <name type="synonym">Pomatoschistus caucasicus</name>
    <dbReference type="NCBI Taxonomy" id="637954"/>
    <lineage>
        <taxon>Eukaryota</taxon>
        <taxon>Metazoa</taxon>
        <taxon>Chordata</taxon>
        <taxon>Craniata</taxon>
        <taxon>Vertebrata</taxon>
        <taxon>Euteleostomi</taxon>
        <taxon>Actinopterygii</taxon>
        <taxon>Neopterygii</taxon>
        <taxon>Teleostei</taxon>
        <taxon>Neoteleostei</taxon>
        <taxon>Acanthomorphata</taxon>
        <taxon>Gobiaria</taxon>
        <taxon>Gobiiformes</taxon>
        <taxon>Gobioidei</taxon>
        <taxon>Gobiidae</taxon>
        <taxon>Gobiinae</taxon>
        <taxon>Knipowitschia</taxon>
    </lineage>
</organism>
<proteinExistence type="predicted"/>
<protein>
    <submittedName>
        <fullName evidence="1">Uncharacterized protein</fullName>
    </submittedName>
</protein>
<keyword evidence="2" id="KW-1185">Reference proteome</keyword>
<reference evidence="1 2" key="1">
    <citation type="submission" date="2024-04" db="EMBL/GenBank/DDBJ databases">
        <authorList>
            <person name="Waldvogel A.-M."/>
            <person name="Schoenle A."/>
        </authorList>
    </citation>
    <scope>NUCLEOTIDE SEQUENCE [LARGE SCALE GENOMIC DNA]</scope>
</reference>
<evidence type="ECO:0000313" key="2">
    <source>
        <dbReference type="Proteomes" id="UP001497482"/>
    </source>
</evidence>